<dbReference type="AlphaFoldDB" id="I4DKK6"/>
<organism evidence="1">
    <name type="scientific">Papilio xuthus</name>
    <name type="common">Asian swallowtail butterfly</name>
    <dbReference type="NCBI Taxonomy" id="66420"/>
    <lineage>
        <taxon>Eukaryota</taxon>
        <taxon>Metazoa</taxon>
        <taxon>Ecdysozoa</taxon>
        <taxon>Arthropoda</taxon>
        <taxon>Hexapoda</taxon>
        <taxon>Insecta</taxon>
        <taxon>Pterygota</taxon>
        <taxon>Neoptera</taxon>
        <taxon>Endopterygota</taxon>
        <taxon>Lepidoptera</taxon>
        <taxon>Glossata</taxon>
        <taxon>Ditrysia</taxon>
        <taxon>Papilionoidea</taxon>
        <taxon>Papilionidae</taxon>
        <taxon>Papilioninae</taxon>
        <taxon>Papilio</taxon>
    </lineage>
</organism>
<sequence length="192" mass="22054">MYFLTMFICFSKKLLPPIVRLVRKKQLNTESDLELELEGLIPEASDANMDLLSIEQDQNQIIDEKQSLDYWKPEDLAIEEASDSSETSSSIVTNLSMEKMQTFEKDIETSDSSEDEYMPRIKQPEPLREEYRSTAVVEPANTWSNAAYNVFQNLGGAVVNMIYTSQDERRRNRVSSIDSSDGFEMIDKNDIL</sequence>
<protein>
    <submittedName>
        <fullName evidence="1">Uncharacterized protein</fullName>
    </submittedName>
</protein>
<name>I4DKK6_PAPXU</name>
<reference evidence="1" key="1">
    <citation type="journal article" date="2012" name="BMC Biol.">
        <title>Comprehensive microarray-based analysis for stage-specific larval camouflage pattern-associated genes in the swallowtail butterfly, Papilio xuthus.</title>
        <authorList>
            <person name="Futahashi R."/>
            <person name="Shirataki H."/>
            <person name="Narita T."/>
            <person name="Mita K."/>
            <person name="Fujiwara H."/>
        </authorList>
    </citation>
    <scope>NUCLEOTIDE SEQUENCE</scope>
    <source>
        <tissue evidence="1">Epidermis</tissue>
    </source>
</reference>
<dbReference type="EMBL" id="AK401824">
    <property type="protein sequence ID" value="BAM18446.1"/>
    <property type="molecule type" value="mRNA"/>
</dbReference>
<evidence type="ECO:0000313" key="1">
    <source>
        <dbReference type="EMBL" id="BAM18446.1"/>
    </source>
</evidence>
<accession>I4DKK6</accession>
<proteinExistence type="evidence at transcript level"/>